<proteinExistence type="inferred from homology"/>
<evidence type="ECO:0000256" key="5">
    <source>
        <dbReference type="ARBA" id="ARBA00014520"/>
    </source>
</evidence>
<keyword evidence="11" id="KW-0159">Chromosome partition</keyword>
<feature type="compositionally biased region" description="Polar residues" evidence="17">
    <location>
        <begin position="305"/>
        <end position="314"/>
    </location>
</feature>
<feature type="compositionally biased region" description="Polar residues" evidence="17">
    <location>
        <begin position="443"/>
        <end position="455"/>
    </location>
</feature>
<name>A0A3N4KMB4_9PEZI</name>
<evidence type="ECO:0000256" key="8">
    <source>
        <dbReference type="ARBA" id="ARBA00022618"/>
    </source>
</evidence>
<dbReference type="GO" id="GO:0072686">
    <property type="term" value="C:mitotic spindle"/>
    <property type="evidence" value="ECO:0007669"/>
    <property type="project" value="InterPro"/>
</dbReference>
<evidence type="ECO:0000256" key="10">
    <source>
        <dbReference type="ARBA" id="ARBA00022776"/>
    </source>
</evidence>
<sequence>MAQRPPLTLTAELEKLEQSITLTLQEIDHNFSKTHRIVTNSIIPIVERYAKESTAVWEGSKFWKQFFEASANVALSNYQEEEEPNYGEPTTVAAEGTTYVTHDSSAFPNSSPANYEHTRGAAADDDGDETLQTTATTERHPQGDADSDDDDDYLLDDSMLDSLNLTGAITHHSTPKPKPQQQRAGQWANIESPFEAFKKELTPDPFPSRSGGRNDAAAADSDSDTSLTDSLLLPSTPPTNRSRRPAPTHDPSTPTPSTSSPFLPPTLHTARKTPGGGGDALLHRVLDKNWRVQATPLGKAPATKYRTTTGATPHSTRRLFTTAHLDPDSDDDDRSPEKPQLHTKHLFSPSPPRAAHLNLGPKTPTTAKAKGKNKAPDPWNNNPAGAADSDEDQDSDDEILGYSPPQTIQFSFPASKLLATPAREASRRIVKDILMTAGAGDLSASQGGDSFSSPPFVSGKGAGRWADSDEDIF</sequence>
<evidence type="ECO:0000313" key="19">
    <source>
        <dbReference type="Proteomes" id="UP000277580"/>
    </source>
</evidence>
<evidence type="ECO:0000256" key="9">
    <source>
        <dbReference type="ARBA" id="ARBA00022701"/>
    </source>
</evidence>
<gene>
    <name evidence="18" type="ORF">P167DRAFT_559053</name>
</gene>
<feature type="region of interest" description="Disordered" evidence="17">
    <location>
        <begin position="440"/>
        <end position="473"/>
    </location>
</feature>
<feature type="compositionally biased region" description="Acidic residues" evidence="17">
    <location>
        <begin position="388"/>
        <end position="399"/>
    </location>
</feature>
<dbReference type="Pfam" id="PF08655">
    <property type="entry name" value="DASH_Ask1"/>
    <property type="match status" value="1"/>
</dbReference>
<keyword evidence="13" id="KW-0206">Cytoskeleton</keyword>
<evidence type="ECO:0000256" key="13">
    <source>
        <dbReference type="ARBA" id="ARBA00023212"/>
    </source>
</evidence>
<feature type="region of interest" description="Disordered" evidence="17">
    <location>
        <begin position="102"/>
        <end position="156"/>
    </location>
</feature>
<evidence type="ECO:0000256" key="15">
    <source>
        <dbReference type="ARBA" id="ARBA00023306"/>
    </source>
</evidence>
<feature type="region of interest" description="Disordered" evidence="17">
    <location>
        <begin position="293"/>
        <end position="407"/>
    </location>
</feature>
<evidence type="ECO:0000313" key="18">
    <source>
        <dbReference type="EMBL" id="RPB11716.1"/>
    </source>
</evidence>
<dbReference type="InterPro" id="IPR013964">
    <property type="entry name" value="DASH_Ask1"/>
</dbReference>
<dbReference type="GO" id="GO:0051301">
    <property type="term" value="P:cell division"/>
    <property type="evidence" value="ECO:0007669"/>
    <property type="project" value="UniProtKB-KW"/>
</dbReference>
<dbReference type="EMBL" id="ML119133">
    <property type="protein sequence ID" value="RPB11716.1"/>
    <property type="molecule type" value="Genomic_DNA"/>
</dbReference>
<comment type="subcellular location">
    <subcellularLocation>
        <location evidence="3">Chromosome</location>
        <location evidence="3">Centromere</location>
        <location evidence="3">Kinetochore</location>
    </subcellularLocation>
    <subcellularLocation>
        <location evidence="2">Cytoplasm</location>
        <location evidence="2">Cytoskeleton</location>
        <location evidence="2">Spindle</location>
    </subcellularLocation>
    <subcellularLocation>
        <location evidence="1">Nucleus</location>
    </subcellularLocation>
</comment>
<dbReference type="AlphaFoldDB" id="A0A3N4KMB4"/>
<keyword evidence="8" id="KW-0132">Cell division</keyword>
<dbReference type="GO" id="GO:0042729">
    <property type="term" value="C:DASH complex"/>
    <property type="evidence" value="ECO:0007669"/>
    <property type="project" value="InterPro"/>
</dbReference>
<feature type="compositionally biased region" description="Low complexity" evidence="17">
    <location>
        <begin position="215"/>
        <end position="240"/>
    </location>
</feature>
<keyword evidence="16" id="KW-0137">Centromere</keyword>
<keyword evidence="9" id="KW-0493">Microtubule</keyword>
<keyword evidence="19" id="KW-1185">Reference proteome</keyword>
<feature type="region of interest" description="Disordered" evidence="17">
    <location>
        <begin position="200"/>
        <end position="280"/>
    </location>
</feature>
<keyword evidence="6" id="KW-0158">Chromosome</keyword>
<dbReference type="PANTHER" id="PTHR28200:SF1">
    <property type="entry name" value="DASH COMPLEX SUBUNIT ASK1"/>
    <property type="match status" value="1"/>
</dbReference>
<evidence type="ECO:0000256" key="3">
    <source>
        <dbReference type="ARBA" id="ARBA00004629"/>
    </source>
</evidence>
<feature type="compositionally biased region" description="Low complexity" evidence="17">
    <location>
        <begin position="249"/>
        <end position="268"/>
    </location>
</feature>
<keyword evidence="12" id="KW-0995">Kinetochore</keyword>
<keyword evidence="15" id="KW-0131">Cell cycle</keyword>
<evidence type="ECO:0000256" key="6">
    <source>
        <dbReference type="ARBA" id="ARBA00022454"/>
    </source>
</evidence>
<accession>A0A3N4KMB4</accession>
<organism evidence="18 19">
    <name type="scientific">Morchella conica CCBAS932</name>
    <dbReference type="NCBI Taxonomy" id="1392247"/>
    <lineage>
        <taxon>Eukaryota</taxon>
        <taxon>Fungi</taxon>
        <taxon>Dikarya</taxon>
        <taxon>Ascomycota</taxon>
        <taxon>Pezizomycotina</taxon>
        <taxon>Pezizomycetes</taxon>
        <taxon>Pezizales</taxon>
        <taxon>Morchellaceae</taxon>
        <taxon>Morchella</taxon>
    </lineage>
</organism>
<evidence type="ECO:0000256" key="11">
    <source>
        <dbReference type="ARBA" id="ARBA00022829"/>
    </source>
</evidence>
<dbReference type="GO" id="GO:0005874">
    <property type="term" value="C:microtubule"/>
    <property type="evidence" value="ECO:0007669"/>
    <property type="project" value="UniProtKB-KW"/>
</dbReference>
<protein>
    <recommendedName>
        <fullName evidence="5">DASH complex subunit ASK1</fullName>
    </recommendedName>
</protein>
<comment type="similarity">
    <text evidence="4">Belongs to the DASH complex ASK1 family.</text>
</comment>
<dbReference type="PANTHER" id="PTHR28200">
    <property type="entry name" value="DASH COMPLEX SUBUNIT ASK1"/>
    <property type="match status" value="1"/>
</dbReference>
<dbReference type="Proteomes" id="UP000277580">
    <property type="component" value="Unassembled WGS sequence"/>
</dbReference>
<feature type="compositionally biased region" description="Acidic residues" evidence="17">
    <location>
        <begin position="145"/>
        <end position="156"/>
    </location>
</feature>
<dbReference type="GO" id="GO:0008608">
    <property type="term" value="P:attachment of spindle microtubules to kinetochore"/>
    <property type="evidence" value="ECO:0007669"/>
    <property type="project" value="InterPro"/>
</dbReference>
<keyword evidence="14" id="KW-0539">Nucleus</keyword>
<keyword evidence="7" id="KW-0963">Cytoplasm</keyword>
<evidence type="ECO:0000256" key="14">
    <source>
        <dbReference type="ARBA" id="ARBA00023242"/>
    </source>
</evidence>
<evidence type="ECO:0000256" key="16">
    <source>
        <dbReference type="ARBA" id="ARBA00023328"/>
    </source>
</evidence>
<evidence type="ECO:0000256" key="4">
    <source>
        <dbReference type="ARBA" id="ARBA00010731"/>
    </source>
</evidence>
<reference evidence="18 19" key="1">
    <citation type="journal article" date="2018" name="Nat. Ecol. Evol.">
        <title>Pezizomycetes genomes reveal the molecular basis of ectomycorrhizal truffle lifestyle.</title>
        <authorList>
            <person name="Murat C."/>
            <person name="Payen T."/>
            <person name="Noel B."/>
            <person name="Kuo A."/>
            <person name="Morin E."/>
            <person name="Chen J."/>
            <person name="Kohler A."/>
            <person name="Krizsan K."/>
            <person name="Balestrini R."/>
            <person name="Da Silva C."/>
            <person name="Montanini B."/>
            <person name="Hainaut M."/>
            <person name="Levati E."/>
            <person name="Barry K.W."/>
            <person name="Belfiori B."/>
            <person name="Cichocki N."/>
            <person name="Clum A."/>
            <person name="Dockter R.B."/>
            <person name="Fauchery L."/>
            <person name="Guy J."/>
            <person name="Iotti M."/>
            <person name="Le Tacon F."/>
            <person name="Lindquist E.A."/>
            <person name="Lipzen A."/>
            <person name="Malagnac F."/>
            <person name="Mello A."/>
            <person name="Molinier V."/>
            <person name="Miyauchi S."/>
            <person name="Poulain J."/>
            <person name="Riccioni C."/>
            <person name="Rubini A."/>
            <person name="Sitrit Y."/>
            <person name="Splivallo R."/>
            <person name="Traeger S."/>
            <person name="Wang M."/>
            <person name="Zifcakova L."/>
            <person name="Wipf D."/>
            <person name="Zambonelli A."/>
            <person name="Paolocci F."/>
            <person name="Nowrousian M."/>
            <person name="Ottonello S."/>
            <person name="Baldrian P."/>
            <person name="Spatafora J.W."/>
            <person name="Henrissat B."/>
            <person name="Nagy L.G."/>
            <person name="Aury J.M."/>
            <person name="Wincker P."/>
            <person name="Grigoriev I.V."/>
            <person name="Bonfante P."/>
            <person name="Martin F.M."/>
        </authorList>
    </citation>
    <scope>NUCLEOTIDE SEQUENCE [LARGE SCALE GENOMIC DNA]</scope>
    <source>
        <strain evidence="18 19">CCBAS932</strain>
    </source>
</reference>
<dbReference type="GO" id="GO:0044732">
    <property type="term" value="C:mitotic spindle pole body"/>
    <property type="evidence" value="ECO:0007669"/>
    <property type="project" value="TreeGrafter"/>
</dbReference>
<evidence type="ECO:0000256" key="2">
    <source>
        <dbReference type="ARBA" id="ARBA00004186"/>
    </source>
</evidence>
<feature type="compositionally biased region" description="Polar residues" evidence="17">
    <location>
        <begin position="102"/>
        <end position="113"/>
    </location>
</feature>
<evidence type="ECO:0000256" key="7">
    <source>
        <dbReference type="ARBA" id="ARBA00022490"/>
    </source>
</evidence>
<dbReference type="OrthoDB" id="5573898at2759"/>
<evidence type="ECO:0000256" key="1">
    <source>
        <dbReference type="ARBA" id="ARBA00004123"/>
    </source>
</evidence>
<dbReference type="STRING" id="1392247.A0A3N4KMB4"/>
<evidence type="ECO:0000256" key="12">
    <source>
        <dbReference type="ARBA" id="ARBA00022838"/>
    </source>
</evidence>
<keyword evidence="10" id="KW-0498">Mitosis</keyword>
<dbReference type="InParanoid" id="A0A3N4KMB4"/>
<evidence type="ECO:0000256" key="17">
    <source>
        <dbReference type="SAM" id="MobiDB-lite"/>
    </source>
</evidence>